<sequence length="244" mass="27262">MLIIVIFLILGIGGTMILRHTTNTAVDRQIAGRISEQPISAPQLGKTDSLWRNGSGTKSDGKDTNSKNKPTRKITKNARSIIIYFSRSGSTELLASKIAEKTHADILEIVVKDSYAANYQRTLSRANSERENQDYPKIDMKVPSLSQYNTIYLGYPIWAMTLAHPMISFLNSYGKTFSNKRIAPFMTQGGYGQGNSVQRIQGILRNQGSRNNTFTRPLVVDGNKVDQADQRVTRWTEQITNSSN</sequence>
<dbReference type="InterPro" id="IPR008254">
    <property type="entry name" value="Flavodoxin/NO_synth"/>
</dbReference>
<dbReference type="SUPFAM" id="SSF52218">
    <property type="entry name" value="Flavoproteins"/>
    <property type="match status" value="1"/>
</dbReference>
<gene>
    <name evidence="3" type="ORF">FD20_GL001256</name>
</gene>
<dbReference type="Proteomes" id="UP000051155">
    <property type="component" value="Unassembled WGS sequence"/>
</dbReference>
<proteinExistence type="predicted"/>
<evidence type="ECO:0000313" key="3">
    <source>
        <dbReference type="EMBL" id="KRL36450.1"/>
    </source>
</evidence>
<evidence type="ECO:0000256" key="1">
    <source>
        <dbReference type="SAM" id="MobiDB-lite"/>
    </source>
</evidence>
<evidence type="ECO:0000313" key="4">
    <source>
        <dbReference type="Proteomes" id="UP000051155"/>
    </source>
</evidence>
<feature type="region of interest" description="Disordered" evidence="1">
    <location>
        <begin position="44"/>
        <end position="72"/>
    </location>
</feature>
<dbReference type="GO" id="GO:0016651">
    <property type="term" value="F:oxidoreductase activity, acting on NAD(P)H"/>
    <property type="evidence" value="ECO:0007669"/>
    <property type="project" value="UniProtKB-ARBA"/>
</dbReference>
<feature type="domain" description="Flavodoxin-like" evidence="2">
    <location>
        <begin position="80"/>
        <end position="240"/>
    </location>
</feature>
<dbReference type="InterPro" id="IPR029039">
    <property type="entry name" value="Flavoprotein-like_sf"/>
</dbReference>
<dbReference type="AlphaFoldDB" id="A0A0R1Q2S9"/>
<dbReference type="PROSITE" id="PS50902">
    <property type="entry name" value="FLAVODOXIN_LIKE"/>
    <property type="match status" value="1"/>
</dbReference>
<dbReference type="PANTHER" id="PTHR39201:SF1">
    <property type="entry name" value="FLAVODOXIN-LIKE DOMAIN-CONTAINING PROTEIN"/>
    <property type="match status" value="1"/>
</dbReference>
<organism evidence="3 4">
    <name type="scientific">Liquorilactobacillus uvarum DSM 19971</name>
    <dbReference type="NCBI Taxonomy" id="1423812"/>
    <lineage>
        <taxon>Bacteria</taxon>
        <taxon>Bacillati</taxon>
        <taxon>Bacillota</taxon>
        <taxon>Bacilli</taxon>
        <taxon>Lactobacillales</taxon>
        <taxon>Lactobacillaceae</taxon>
        <taxon>Liquorilactobacillus</taxon>
    </lineage>
</organism>
<dbReference type="PATRIC" id="fig|1423812.3.peg.1338"/>
<dbReference type="Pfam" id="PF12682">
    <property type="entry name" value="Flavodoxin_4"/>
    <property type="match status" value="1"/>
</dbReference>
<accession>A0A0R1Q2S9</accession>
<reference evidence="3 4" key="1">
    <citation type="journal article" date="2015" name="Genome Announc.">
        <title>Expanding the biotechnology potential of lactobacilli through comparative genomics of 213 strains and associated genera.</title>
        <authorList>
            <person name="Sun Z."/>
            <person name="Harris H.M."/>
            <person name="McCann A."/>
            <person name="Guo C."/>
            <person name="Argimon S."/>
            <person name="Zhang W."/>
            <person name="Yang X."/>
            <person name="Jeffery I.B."/>
            <person name="Cooney J.C."/>
            <person name="Kagawa T.F."/>
            <person name="Liu W."/>
            <person name="Song Y."/>
            <person name="Salvetti E."/>
            <person name="Wrobel A."/>
            <person name="Rasinkangas P."/>
            <person name="Parkhill J."/>
            <person name="Rea M.C."/>
            <person name="O'Sullivan O."/>
            <person name="Ritari J."/>
            <person name="Douillard F.P."/>
            <person name="Paul Ross R."/>
            <person name="Yang R."/>
            <person name="Briner A.E."/>
            <person name="Felis G.E."/>
            <person name="de Vos W.M."/>
            <person name="Barrangou R."/>
            <person name="Klaenhammer T.R."/>
            <person name="Caufield P.W."/>
            <person name="Cui Y."/>
            <person name="Zhang H."/>
            <person name="O'Toole P.W."/>
        </authorList>
    </citation>
    <scope>NUCLEOTIDE SEQUENCE [LARGE SCALE GENOMIC DNA]</scope>
    <source>
        <strain evidence="3 4">DSM 19971</strain>
    </source>
</reference>
<evidence type="ECO:0000259" key="2">
    <source>
        <dbReference type="PROSITE" id="PS50902"/>
    </source>
</evidence>
<dbReference type="STRING" id="1423812.FD20_GL001256"/>
<comment type="caution">
    <text evidence="3">The sequence shown here is derived from an EMBL/GenBank/DDBJ whole genome shotgun (WGS) entry which is preliminary data.</text>
</comment>
<dbReference type="GO" id="GO:0010181">
    <property type="term" value="F:FMN binding"/>
    <property type="evidence" value="ECO:0007669"/>
    <property type="project" value="InterPro"/>
</dbReference>
<protein>
    <submittedName>
        <fullName evidence="3">Flavodoxin</fullName>
    </submittedName>
</protein>
<name>A0A0R1Q2S9_9LACO</name>
<dbReference type="EMBL" id="AZEG01000028">
    <property type="protein sequence ID" value="KRL36450.1"/>
    <property type="molecule type" value="Genomic_DNA"/>
</dbReference>
<dbReference type="Gene3D" id="3.40.50.360">
    <property type="match status" value="1"/>
</dbReference>
<keyword evidence="4" id="KW-1185">Reference proteome</keyword>
<dbReference type="PANTHER" id="PTHR39201">
    <property type="entry name" value="EXPORTED PROTEIN-RELATED"/>
    <property type="match status" value="1"/>
</dbReference>